<dbReference type="GO" id="GO:0043546">
    <property type="term" value="F:molybdopterin cofactor binding"/>
    <property type="evidence" value="ECO:0007669"/>
    <property type="project" value="InterPro"/>
</dbReference>
<evidence type="ECO:0000256" key="15">
    <source>
        <dbReference type="ARBA" id="ARBA00023063"/>
    </source>
</evidence>
<protein>
    <recommendedName>
        <fullName evidence="19">nitrate reductase (cytochrome)</fullName>
        <ecNumber evidence="19">1.9.6.1</ecNumber>
    </recommendedName>
</protein>
<proteinExistence type="inferred from homology"/>
<dbReference type="PROSITE" id="PS00551">
    <property type="entry name" value="MOLYBDOPTERIN_PROK_1"/>
    <property type="match status" value="1"/>
</dbReference>
<organism evidence="23 24">
    <name type="scientific">Pantoea latae</name>
    <dbReference type="NCBI Taxonomy" id="1964541"/>
    <lineage>
        <taxon>Bacteria</taxon>
        <taxon>Pseudomonadati</taxon>
        <taxon>Pseudomonadota</taxon>
        <taxon>Gammaproteobacteria</taxon>
        <taxon>Enterobacterales</taxon>
        <taxon>Erwiniaceae</taxon>
        <taxon>Pantoea</taxon>
    </lineage>
</organism>
<dbReference type="GO" id="GO:0015942">
    <property type="term" value="P:formate metabolic process"/>
    <property type="evidence" value="ECO:0007669"/>
    <property type="project" value="InterPro"/>
</dbReference>
<dbReference type="PROSITE" id="PS51379">
    <property type="entry name" value="4FE4S_FER_2"/>
    <property type="match status" value="2"/>
</dbReference>
<feature type="domain" description="4Fe-4S ferredoxin-type" evidence="20">
    <location>
        <begin position="140"/>
        <end position="167"/>
    </location>
</feature>
<dbReference type="PANTHER" id="PTHR43105:SF14">
    <property type="entry name" value="FORMATE DEHYDROGENASE H"/>
    <property type="match status" value="1"/>
</dbReference>
<dbReference type="NCBIfam" id="TIGR01591">
    <property type="entry name" value="Fdh-alpha"/>
    <property type="match status" value="1"/>
</dbReference>
<dbReference type="Pfam" id="PF00384">
    <property type="entry name" value="Molybdopterin"/>
    <property type="match status" value="1"/>
</dbReference>
<dbReference type="FunFam" id="3.40.228.10:FF:000002">
    <property type="entry name" value="Formate dehydrogenase subunit alpha"/>
    <property type="match status" value="1"/>
</dbReference>
<dbReference type="Pfam" id="PF10588">
    <property type="entry name" value="NADH-G_4Fe-4S_3"/>
    <property type="match status" value="1"/>
</dbReference>
<dbReference type="InterPro" id="IPR006478">
    <property type="entry name" value="Formate_DH_asu"/>
</dbReference>
<dbReference type="FunFam" id="3.30.70.20:FF:000032">
    <property type="entry name" value="Formate dehydrogenase, alpha subunit"/>
    <property type="match status" value="1"/>
</dbReference>
<dbReference type="FunFam" id="3.10.20.740:FF:000003">
    <property type="entry name" value="Formate dehydrogenase subunit alpha"/>
    <property type="match status" value="1"/>
</dbReference>
<dbReference type="InterPro" id="IPR027467">
    <property type="entry name" value="MopterinOxRdtase_cofactor_BS"/>
</dbReference>
<dbReference type="GO" id="GO:0050140">
    <property type="term" value="F:nitrate reductase (cytochrome) activity"/>
    <property type="evidence" value="ECO:0007669"/>
    <property type="project" value="UniProtKB-EC"/>
</dbReference>
<evidence type="ECO:0000256" key="19">
    <source>
        <dbReference type="ARBA" id="ARBA00067026"/>
    </source>
</evidence>
<keyword evidence="13" id="KW-0408">Iron</keyword>
<keyword evidence="12" id="KW-0560">Oxidoreductase</keyword>
<dbReference type="Pfam" id="PF12838">
    <property type="entry name" value="Fer4_7"/>
    <property type="match status" value="1"/>
</dbReference>
<dbReference type="PIRSF" id="PIRSF036643">
    <property type="entry name" value="FDH_alpha"/>
    <property type="match status" value="1"/>
</dbReference>
<name>A0A1V9D9I3_9GAMM</name>
<dbReference type="GO" id="GO:1990204">
    <property type="term" value="C:oxidoreductase complex"/>
    <property type="evidence" value="ECO:0007669"/>
    <property type="project" value="UniProtKB-ARBA"/>
</dbReference>
<evidence type="ECO:0000256" key="11">
    <source>
        <dbReference type="ARBA" id="ARBA00022982"/>
    </source>
</evidence>
<dbReference type="InterPro" id="IPR006656">
    <property type="entry name" value="Mopterin_OxRdtase"/>
</dbReference>
<evidence type="ECO:0000256" key="13">
    <source>
        <dbReference type="ARBA" id="ARBA00023004"/>
    </source>
</evidence>
<evidence type="ECO:0000256" key="2">
    <source>
        <dbReference type="ARBA" id="ARBA00001966"/>
    </source>
</evidence>
<evidence type="ECO:0000256" key="16">
    <source>
        <dbReference type="ARBA" id="ARBA00034078"/>
    </source>
</evidence>
<evidence type="ECO:0000313" key="23">
    <source>
        <dbReference type="EMBL" id="OQP30541.1"/>
    </source>
</evidence>
<comment type="function">
    <text evidence="18">Catalytic subunit of the periplasmic nitrate reductase complex NapAB. Receives electrons from NapB and catalyzes the reduction of nitrate to nitrite.</text>
</comment>
<evidence type="ECO:0000259" key="20">
    <source>
        <dbReference type="PROSITE" id="PS51379"/>
    </source>
</evidence>
<keyword evidence="24" id="KW-1185">Reference proteome</keyword>
<accession>A0A1V9D9I3</accession>
<keyword evidence="8" id="KW-0732">Signal</keyword>
<dbReference type="SUPFAM" id="SSF54292">
    <property type="entry name" value="2Fe-2S ferredoxin-like"/>
    <property type="match status" value="1"/>
</dbReference>
<keyword evidence="5" id="KW-0500">Molybdenum</keyword>
<dbReference type="Gene3D" id="2.20.25.90">
    <property type="entry name" value="ADC-like domains"/>
    <property type="match status" value="1"/>
</dbReference>
<evidence type="ECO:0000256" key="8">
    <source>
        <dbReference type="ARBA" id="ARBA00022729"/>
    </source>
</evidence>
<evidence type="ECO:0000259" key="22">
    <source>
        <dbReference type="PROSITE" id="PS51839"/>
    </source>
</evidence>
<dbReference type="GO" id="GO:0022904">
    <property type="term" value="P:respiratory electron transport chain"/>
    <property type="evidence" value="ECO:0007669"/>
    <property type="project" value="TreeGrafter"/>
</dbReference>
<evidence type="ECO:0000256" key="1">
    <source>
        <dbReference type="ARBA" id="ARBA00001942"/>
    </source>
</evidence>
<dbReference type="PROSITE" id="PS00198">
    <property type="entry name" value="4FE4S_FER_1"/>
    <property type="match status" value="1"/>
</dbReference>
<dbReference type="GO" id="GO:0016020">
    <property type="term" value="C:membrane"/>
    <property type="evidence" value="ECO:0007669"/>
    <property type="project" value="TreeGrafter"/>
</dbReference>
<comment type="cofactor">
    <cofactor evidence="2">
        <name>[4Fe-4S] cluster</name>
        <dbReference type="ChEBI" id="CHEBI:49883"/>
    </cofactor>
</comment>
<dbReference type="Gene3D" id="3.40.50.740">
    <property type="match status" value="1"/>
</dbReference>
<dbReference type="PROSITE" id="PS51839">
    <property type="entry name" value="4FE4S_HC3"/>
    <property type="match status" value="1"/>
</dbReference>
<dbReference type="InterPro" id="IPR036010">
    <property type="entry name" value="2Fe-2S_ferredoxin-like_sf"/>
</dbReference>
<comment type="cofactor">
    <cofactor evidence="1">
        <name>Mo-bis(molybdopterin guanine dinucleotide)</name>
        <dbReference type="ChEBI" id="CHEBI:60539"/>
    </cofactor>
</comment>
<dbReference type="FunFam" id="2.20.25.90:FF:000001">
    <property type="entry name" value="Formate dehydrogenase subunit alpha"/>
    <property type="match status" value="1"/>
</dbReference>
<dbReference type="GO" id="GO:0051537">
    <property type="term" value="F:2 iron, 2 sulfur cluster binding"/>
    <property type="evidence" value="ECO:0007669"/>
    <property type="project" value="UniProtKB-KW"/>
</dbReference>
<evidence type="ECO:0000256" key="5">
    <source>
        <dbReference type="ARBA" id="ARBA00022505"/>
    </source>
</evidence>
<sequence>MSEKTCTIIYNGEPLVGAINQPLIDFLTEQGKKLPHVCYHPALQPLESCDVCWVEANGEKVRGCTLRTFQGLEINSEGEWPRAAQQEGMDRILNRHELYCTVCEHNTGDCTLHNTVADMHIPIQYYPYQRKPTSKDHSNPFYTYDPDQCILCGRCVEACQNVEVNETLSIDYTQEHPRVLWDGGTQIAGSSCVSCGHCVTVCPCNALLEKTMQPDAGPFTAMDEGLKRPMIDFVKSLENSIGMEPITGISLIDDALRQAEIKRTKTVCTYCGVGCSFEIWTRDRHILKVQPVAEAPANGISTCVKGKFGWDFVNSPQRLTTPLIRENGRFRPASWDEALDRVAQGLRDVARQHGGDAIGFIGSSKASNEEAYLTQKIARLIFGTNNVDNSSRYCQNPATEGLFRTVGYGGDAGTIRDLQKTELIITVGSNLAENHPVIASHIKQSHKHRGQKLLVVDPRKHEMAERADQFLRIKPGTDMVWASAMSKYMFDHGYADEAFLAQRVNQVEAYRASLAPFTLEFASEITGLSVEELTSAAEMIGQAGSVCLLWAMGITQHSHGADASTALSNLLLVTGNYGRPGTGGYPMRGHNNVQGASDFGCLSNVYPGYEKVTDAAIREKWARAWGVTPEELSDQAGADNFMMVQHAHEGKLRAMYITGEETAFSDADSTKVHEAFSRLDFMVVQDIFMSRTAEFADVVLPGCPSVEKEGTFVNTERRIQHFSPAMNPLGDSRPDWWIFTELAARLGHHWNYPNPGAIMAEAAGIAEIFAGVSYERLVGWQSQIWPVLPDGESTPLLYTEKFKFPDGKARLYPLEWQRPMEEADAEYDLMLDNGRMLEHFQSTNQTGQGGRMMSLSPNWFVEISPQLAQARDLKEGEWVELKSRRGTVEVPVVVTDRVAGNVLFIPIHHGKPGVNGLTGEHHDPDVNTPAYKEIAVSMTKLARRPQPNPIPRHNFRHGRRTPLDHLPIEQKWQQEGYVEPPEHVEHPEKF</sequence>
<keyword evidence="6" id="KW-0001">2Fe-2S</keyword>
<dbReference type="InterPro" id="IPR006963">
    <property type="entry name" value="Mopterin_OxRdtase_4Fe-4S_dom"/>
</dbReference>
<dbReference type="Proteomes" id="UP000192769">
    <property type="component" value="Unassembled WGS sequence"/>
</dbReference>
<evidence type="ECO:0000256" key="4">
    <source>
        <dbReference type="ARBA" id="ARBA00022485"/>
    </source>
</evidence>
<keyword evidence="14" id="KW-0411">Iron-sulfur</keyword>
<dbReference type="PANTHER" id="PTHR43105">
    <property type="entry name" value="RESPIRATORY NITRATE REDUCTASE"/>
    <property type="match status" value="1"/>
</dbReference>
<dbReference type="InterPro" id="IPR041924">
    <property type="entry name" value="Formate_Dh-H_N"/>
</dbReference>
<gene>
    <name evidence="23" type="ORF">B2J69_20055</name>
</gene>
<keyword evidence="9" id="KW-0677">Repeat</keyword>
<dbReference type="GO" id="GO:0046872">
    <property type="term" value="F:metal ion binding"/>
    <property type="evidence" value="ECO:0007669"/>
    <property type="project" value="UniProtKB-KW"/>
</dbReference>
<dbReference type="FunFam" id="2.40.40.20:FF:000005">
    <property type="entry name" value="Periplasmic nitrate reductase"/>
    <property type="match status" value="1"/>
</dbReference>
<evidence type="ECO:0000259" key="21">
    <source>
        <dbReference type="PROSITE" id="PS51669"/>
    </source>
</evidence>
<feature type="domain" description="4Fe-4S His(Cys)3-ligated-type" evidence="22">
    <location>
        <begin position="80"/>
        <end position="120"/>
    </location>
</feature>
<comment type="caution">
    <text evidence="23">The sequence shown here is derived from an EMBL/GenBank/DDBJ whole genome shotgun (WGS) entry which is preliminary data.</text>
</comment>
<dbReference type="OrthoDB" id="9810782at2"/>
<reference evidence="23 24" key="1">
    <citation type="submission" date="2017-02" db="EMBL/GenBank/DDBJ databases">
        <title>Whole genome shotgun sequence of Pantoea agglomerans strain AS1 isolated from a cycad, Zamia floridana in Central Florida, USA.</title>
        <authorList>
            <person name="Lata P."/>
            <person name="Govindarajan S."/>
            <person name="Qi F."/>
            <person name="Li J.-L."/>
            <person name="Maurya S.K."/>
            <person name="Sahoo M.K."/>
        </authorList>
    </citation>
    <scope>NUCLEOTIDE SEQUENCE [LARGE SCALE GENOMIC DNA]</scope>
    <source>
        <strain evidence="23 24">AS1</strain>
    </source>
</reference>
<dbReference type="Pfam" id="PF13510">
    <property type="entry name" value="Fer2_4"/>
    <property type="match status" value="1"/>
</dbReference>
<evidence type="ECO:0000256" key="14">
    <source>
        <dbReference type="ARBA" id="ARBA00023014"/>
    </source>
</evidence>
<evidence type="ECO:0000256" key="3">
    <source>
        <dbReference type="ARBA" id="ARBA00005404"/>
    </source>
</evidence>
<dbReference type="GO" id="GO:0003954">
    <property type="term" value="F:NADH dehydrogenase activity"/>
    <property type="evidence" value="ECO:0007669"/>
    <property type="project" value="TreeGrafter"/>
</dbReference>
<evidence type="ECO:0000256" key="18">
    <source>
        <dbReference type="ARBA" id="ARBA00055000"/>
    </source>
</evidence>
<evidence type="ECO:0000256" key="9">
    <source>
        <dbReference type="ARBA" id="ARBA00022737"/>
    </source>
</evidence>
<dbReference type="EC" id="1.9.6.1" evidence="19"/>
<comment type="catalytic activity">
    <reaction evidence="17">
        <text>2 Fe(II)-[cytochrome] + nitrate + 2 H(+) = 2 Fe(III)-[cytochrome] + nitrite + H2O</text>
        <dbReference type="Rhea" id="RHEA:12909"/>
        <dbReference type="Rhea" id="RHEA-COMP:11777"/>
        <dbReference type="Rhea" id="RHEA-COMP:11778"/>
        <dbReference type="ChEBI" id="CHEBI:15377"/>
        <dbReference type="ChEBI" id="CHEBI:15378"/>
        <dbReference type="ChEBI" id="CHEBI:16301"/>
        <dbReference type="ChEBI" id="CHEBI:17632"/>
        <dbReference type="ChEBI" id="CHEBI:29033"/>
        <dbReference type="ChEBI" id="CHEBI:29034"/>
        <dbReference type="EC" id="1.9.6.1"/>
    </reaction>
</comment>
<keyword evidence="10" id="KW-0574">Periplasm</keyword>
<evidence type="ECO:0000256" key="7">
    <source>
        <dbReference type="ARBA" id="ARBA00022723"/>
    </source>
</evidence>
<dbReference type="Gene3D" id="2.40.40.20">
    <property type="match status" value="1"/>
</dbReference>
<feature type="domain" description="4Fe-4S Mo/W bis-MGD-type" evidence="21">
    <location>
        <begin position="261"/>
        <end position="317"/>
    </location>
</feature>
<dbReference type="GO" id="GO:0051539">
    <property type="term" value="F:4 iron, 4 sulfur cluster binding"/>
    <property type="evidence" value="ECO:0007669"/>
    <property type="project" value="UniProtKB-KW"/>
</dbReference>
<evidence type="ECO:0000256" key="6">
    <source>
        <dbReference type="ARBA" id="ARBA00022714"/>
    </source>
</evidence>
<dbReference type="SMART" id="SM00926">
    <property type="entry name" value="Molybdop_Fe4S4"/>
    <property type="match status" value="1"/>
</dbReference>
<dbReference type="SMART" id="SM00929">
    <property type="entry name" value="NADH-G_4Fe-4S_3"/>
    <property type="match status" value="1"/>
</dbReference>
<feature type="domain" description="4Fe-4S ferredoxin-type" evidence="20">
    <location>
        <begin position="183"/>
        <end position="212"/>
    </location>
</feature>
<dbReference type="Gene3D" id="3.40.228.10">
    <property type="entry name" value="Dimethylsulfoxide Reductase, domain 2"/>
    <property type="match status" value="1"/>
</dbReference>
<keyword evidence="11" id="KW-0249">Electron transport</keyword>
<dbReference type="RefSeq" id="WP_081141649.1">
    <property type="nucleotide sequence ID" value="NZ_MWUE01000033.1"/>
</dbReference>
<dbReference type="InterPro" id="IPR017896">
    <property type="entry name" value="4Fe4S_Fe-S-bd"/>
</dbReference>
<dbReference type="InterPro" id="IPR009010">
    <property type="entry name" value="Asp_de-COase-like_dom_sf"/>
</dbReference>
<evidence type="ECO:0000256" key="10">
    <source>
        <dbReference type="ARBA" id="ARBA00022764"/>
    </source>
</evidence>
<dbReference type="CDD" id="cd02753">
    <property type="entry name" value="MopB_Formate-Dh-H"/>
    <property type="match status" value="1"/>
</dbReference>
<dbReference type="Gene3D" id="3.30.70.20">
    <property type="match status" value="1"/>
</dbReference>
<keyword evidence="15" id="KW-0534">Nitrate assimilation</keyword>
<keyword evidence="4" id="KW-0004">4Fe-4S</keyword>
<dbReference type="Pfam" id="PF04879">
    <property type="entry name" value="Molybdop_Fe4S4"/>
    <property type="match status" value="1"/>
</dbReference>
<dbReference type="GO" id="GO:0042128">
    <property type="term" value="P:nitrate assimilation"/>
    <property type="evidence" value="ECO:0007669"/>
    <property type="project" value="UniProtKB-KW"/>
</dbReference>
<dbReference type="SUPFAM" id="SSF54862">
    <property type="entry name" value="4Fe-4S ferredoxins"/>
    <property type="match status" value="1"/>
</dbReference>
<dbReference type="GO" id="GO:0008863">
    <property type="term" value="F:formate dehydrogenase (NAD+) activity"/>
    <property type="evidence" value="ECO:0007669"/>
    <property type="project" value="InterPro"/>
</dbReference>
<evidence type="ECO:0000256" key="17">
    <source>
        <dbReference type="ARBA" id="ARBA00052176"/>
    </source>
</evidence>
<keyword evidence="11" id="KW-0813">Transport</keyword>
<dbReference type="Gene3D" id="3.10.20.740">
    <property type="match status" value="1"/>
</dbReference>
<dbReference type="InterPro" id="IPR019574">
    <property type="entry name" value="NADH_UbQ_OxRdtase_Gsu_4Fe4S-bd"/>
</dbReference>
<comment type="cofactor">
    <cofactor evidence="16">
        <name>[2Fe-2S] cluster</name>
        <dbReference type="ChEBI" id="CHEBI:190135"/>
    </cofactor>
</comment>
<dbReference type="AlphaFoldDB" id="A0A1V9D9I3"/>
<evidence type="ECO:0000256" key="12">
    <source>
        <dbReference type="ARBA" id="ARBA00023002"/>
    </source>
</evidence>
<dbReference type="PROSITE" id="PS51669">
    <property type="entry name" value="4FE4S_MOW_BIS_MGD"/>
    <property type="match status" value="1"/>
</dbReference>
<dbReference type="InterPro" id="IPR050123">
    <property type="entry name" value="Prok_molybdopt-oxidoreductase"/>
</dbReference>
<dbReference type="InterPro" id="IPR006657">
    <property type="entry name" value="MoPterin_dinucl-bd_dom"/>
</dbReference>
<dbReference type="Pfam" id="PF01568">
    <property type="entry name" value="Molydop_binding"/>
    <property type="match status" value="1"/>
</dbReference>
<comment type="similarity">
    <text evidence="3">Belongs to the complex I 75 kDa subunit family.</text>
</comment>
<dbReference type="SUPFAM" id="SSF50692">
    <property type="entry name" value="ADC-like"/>
    <property type="match status" value="1"/>
</dbReference>
<dbReference type="EMBL" id="MWUE01000033">
    <property type="protein sequence ID" value="OQP30541.1"/>
    <property type="molecule type" value="Genomic_DNA"/>
</dbReference>
<evidence type="ECO:0000313" key="24">
    <source>
        <dbReference type="Proteomes" id="UP000192769"/>
    </source>
</evidence>
<keyword evidence="7" id="KW-0479">Metal-binding</keyword>
<dbReference type="InterPro" id="IPR017900">
    <property type="entry name" value="4Fe4S_Fe_S_CS"/>
</dbReference>
<dbReference type="SUPFAM" id="SSF53706">
    <property type="entry name" value="Formate dehydrogenase/DMSO reductase, domains 1-3"/>
    <property type="match status" value="1"/>
</dbReference>